<comment type="similarity">
    <text evidence="2">Belongs to the acyl-CoA dehydrogenase family.</text>
</comment>
<dbReference type="SUPFAM" id="SSF47203">
    <property type="entry name" value="Acyl-CoA dehydrogenase C-terminal domain-like"/>
    <property type="match status" value="1"/>
</dbReference>
<comment type="cofactor">
    <cofactor evidence="1">
        <name>FAD</name>
        <dbReference type="ChEBI" id="CHEBI:57692"/>
    </cofactor>
</comment>
<feature type="domain" description="Acyl-CoA dehydrogenase/oxidase C-terminal" evidence="6">
    <location>
        <begin position="209"/>
        <end position="348"/>
    </location>
</feature>
<proteinExistence type="inferred from homology"/>
<dbReference type="KEGG" id="dlu:A6035_12770"/>
<dbReference type="PANTHER" id="PTHR43884:SF20">
    <property type="entry name" value="ACYL-COA DEHYDROGENASE FADE28"/>
    <property type="match status" value="1"/>
</dbReference>
<dbReference type="InterPro" id="IPR036250">
    <property type="entry name" value="AcylCo_DH-like_C"/>
</dbReference>
<sequence>MTDLLYSDVEEALRDSVRSTLDRFIDDDFVSRIYDDPDTDTSPLRRALSDQVGLAGLLIPEELGGSGAGPREAATVLEELGRTVAPVPFLTSAVIATTCLLRVGDRGILSELAEGRATAALLVPWTARRGAWPTGESVIEPVAGAMEADYFLLPVDSGDGTVSLNLLRRVDVDVEQLTSLDMSRPLARVAVRAEGHPLASGDAAVEAVDAALAAGTALMASEQVGLARECLQRTVEYTRTRVQFARPIGSFQSIKHRLADLYLQVVQAQAAARHAAASLAEDDDEARIAQAVAGSWCSDIAVRAAEEALQLHGGIAMTWEHWVHTRLKRAKSDQLALGTPDAHRTDLAPLVDLTA</sequence>
<dbReference type="RefSeq" id="WP_108848106.1">
    <property type="nucleotide sequence ID" value="NZ_CP015449.1"/>
</dbReference>
<evidence type="ECO:0000313" key="8">
    <source>
        <dbReference type="EMBL" id="AWH92895.1"/>
    </source>
</evidence>
<dbReference type="InterPro" id="IPR013786">
    <property type="entry name" value="AcylCoA_DH/ox_N"/>
</dbReference>
<evidence type="ECO:0000256" key="2">
    <source>
        <dbReference type="ARBA" id="ARBA00009347"/>
    </source>
</evidence>
<dbReference type="Proteomes" id="UP000244928">
    <property type="component" value="Chromosome"/>
</dbReference>
<protein>
    <submittedName>
        <fullName evidence="8">Acyl-CoA dehydrogenase</fullName>
    </submittedName>
</protein>
<dbReference type="AlphaFoldDB" id="A0A2S1R9F6"/>
<evidence type="ECO:0000313" key="9">
    <source>
        <dbReference type="Proteomes" id="UP000244928"/>
    </source>
</evidence>
<organism evidence="8 9">
    <name type="scientific">Dietzia lutea</name>
    <dbReference type="NCBI Taxonomy" id="546160"/>
    <lineage>
        <taxon>Bacteria</taxon>
        <taxon>Bacillati</taxon>
        <taxon>Actinomycetota</taxon>
        <taxon>Actinomycetes</taxon>
        <taxon>Mycobacteriales</taxon>
        <taxon>Dietziaceae</taxon>
        <taxon>Dietzia</taxon>
    </lineage>
</organism>
<gene>
    <name evidence="8" type="ORF">A6035_12770</name>
</gene>
<dbReference type="Pfam" id="PF02771">
    <property type="entry name" value="Acyl-CoA_dh_N"/>
    <property type="match status" value="1"/>
</dbReference>
<dbReference type="InterPro" id="IPR009100">
    <property type="entry name" value="AcylCoA_DH/oxidase_NM_dom_sf"/>
</dbReference>
<feature type="domain" description="Acyl-CoA dehydrogenase/oxidase N-terminal" evidence="7">
    <location>
        <begin position="8"/>
        <end position="105"/>
    </location>
</feature>
<dbReference type="EMBL" id="CP015449">
    <property type="protein sequence ID" value="AWH92895.1"/>
    <property type="molecule type" value="Genomic_DNA"/>
</dbReference>
<keyword evidence="5" id="KW-0560">Oxidoreductase</keyword>
<dbReference type="GO" id="GO:0050660">
    <property type="term" value="F:flavin adenine dinucleotide binding"/>
    <property type="evidence" value="ECO:0007669"/>
    <property type="project" value="InterPro"/>
</dbReference>
<dbReference type="InterPro" id="IPR009075">
    <property type="entry name" value="AcylCo_DH/oxidase_C"/>
</dbReference>
<dbReference type="InterPro" id="IPR037069">
    <property type="entry name" value="AcylCoA_DH/ox_N_sf"/>
</dbReference>
<keyword evidence="4" id="KW-0274">FAD</keyword>
<keyword evidence="9" id="KW-1185">Reference proteome</keyword>
<dbReference type="Pfam" id="PF00441">
    <property type="entry name" value="Acyl-CoA_dh_1"/>
    <property type="match status" value="1"/>
</dbReference>
<evidence type="ECO:0000259" key="7">
    <source>
        <dbReference type="Pfam" id="PF02771"/>
    </source>
</evidence>
<dbReference type="PANTHER" id="PTHR43884">
    <property type="entry name" value="ACYL-COA DEHYDROGENASE"/>
    <property type="match status" value="1"/>
</dbReference>
<evidence type="ECO:0000256" key="4">
    <source>
        <dbReference type="ARBA" id="ARBA00022827"/>
    </source>
</evidence>
<reference evidence="8 9" key="1">
    <citation type="submission" date="2016-04" db="EMBL/GenBank/DDBJ databases">
        <title>Complete genome sequence of Dietzia lutea YIM 80766T, a strain isolated from desert soil in Egypt.</title>
        <authorList>
            <person name="Zhao J."/>
            <person name="Hu B."/>
            <person name="Geng S."/>
            <person name="Nie Y."/>
            <person name="Tang Y."/>
        </authorList>
    </citation>
    <scope>NUCLEOTIDE SEQUENCE [LARGE SCALE GENOMIC DNA]</scope>
    <source>
        <strain evidence="8 9">YIM 80766</strain>
    </source>
</reference>
<dbReference type="GO" id="GO:0003995">
    <property type="term" value="F:acyl-CoA dehydrogenase activity"/>
    <property type="evidence" value="ECO:0007669"/>
    <property type="project" value="TreeGrafter"/>
</dbReference>
<evidence type="ECO:0000256" key="1">
    <source>
        <dbReference type="ARBA" id="ARBA00001974"/>
    </source>
</evidence>
<dbReference type="Gene3D" id="1.20.140.10">
    <property type="entry name" value="Butyryl-CoA Dehydrogenase, subunit A, domain 3"/>
    <property type="match status" value="1"/>
</dbReference>
<evidence type="ECO:0000256" key="3">
    <source>
        <dbReference type="ARBA" id="ARBA00022630"/>
    </source>
</evidence>
<evidence type="ECO:0000259" key="6">
    <source>
        <dbReference type="Pfam" id="PF00441"/>
    </source>
</evidence>
<dbReference type="OrthoDB" id="8677713at2"/>
<keyword evidence="3" id="KW-0285">Flavoprotein</keyword>
<dbReference type="Gene3D" id="1.10.540.10">
    <property type="entry name" value="Acyl-CoA dehydrogenase/oxidase, N-terminal domain"/>
    <property type="match status" value="1"/>
</dbReference>
<accession>A0A2S1R9F6</accession>
<dbReference type="SUPFAM" id="SSF56645">
    <property type="entry name" value="Acyl-CoA dehydrogenase NM domain-like"/>
    <property type="match status" value="1"/>
</dbReference>
<evidence type="ECO:0000256" key="5">
    <source>
        <dbReference type="ARBA" id="ARBA00023002"/>
    </source>
</evidence>
<name>A0A2S1R9F6_9ACTN</name>